<gene>
    <name evidence="5" type="ORF">VNO80_18112</name>
</gene>
<dbReference type="InterPro" id="IPR036322">
    <property type="entry name" value="WD40_repeat_dom_sf"/>
</dbReference>
<feature type="region of interest" description="Disordered" evidence="3">
    <location>
        <begin position="204"/>
        <end position="226"/>
    </location>
</feature>
<dbReference type="Pfam" id="PF17814">
    <property type="entry name" value="LisH_TPL"/>
    <property type="match status" value="1"/>
</dbReference>
<dbReference type="InterPro" id="IPR001680">
    <property type="entry name" value="WD40_rpt"/>
</dbReference>
<proteinExistence type="predicted"/>
<dbReference type="PROSITE" id="PS50897">
    <property type="entry name" value="CTLH"/>
    <property type="match status" value="1"/>
</dbReference>
<dbReference type="InterPro" id="IPR006594">
    <property type="entry name" value="LisH"/>
</dbReference>
<dbReference type="InterPro" id="IPR054532">
    <property type="entry name" value="TPL_SMU1_LisH-like"/>
</dbReference>
<keyword evidence="1" id="KW-0853">WD repeat</keyword>
<dbReference type="SMART" id="SM00668">
    <property type="entry name" value="CTLH"/>
    <property type="match status" value="1"/>
</dbReference>
<dbReference type="Gene3D" id="2.130.10.10">
    <property type="entry name" value="YVTN repeat-like/Quinoprotein amine dehydrogenase"/>
    <property type="match status" value="1"/>
</dbReference>
<dbReference type="PANTHER" id="PTHR44083">
    <property type="entry name" value="TOPLESS-RELATED PROTEIN 1-RELATED"/>
    <property type="match status" value="1"/>
</dbReference>
<evidence type="ECO:0000256" key="2">
    <source>
        <dbReference type="ARBA" id="ARBA00022737"/>
    </source>
</evidence>
<sequence>MEKSALDKDLVFLTLQFLNEEGFKEAAHKLECESGLYFNMKYFEEMLLLGKWNDAENYLSRFTRIDDNMHSTKIYFEIRKQKYLEALDIDNHTKALDILVKDLKVFSSGREELFNEMTKLLTINNIREHASLSTYGDTNSVRKIVADSIMKLIEGNPEFHEKLKCPTFKTQSLNWQYLLSKDPLRVPDMKTFLMDHICESSLNPSSLQTEDNNSIQNSKSGKHISNHNSNSYAIIDFNGYQKDFEDGRSNSIEESHKNSNLWNDLQICDSSYCQFIELPTHPKISKILRLAYTNEGNGILALASNGHHLLWKWPSNNLNPDGKATTQVPPHIWQPGSDLQLMMSNELTSSYSGDPFSSFSLSKNDSFLMSTSGGPISLFSMVSFKTLTTIMAPPPRATCLTFYPRDNNILAVGMDDLSIIIYNVCSNKIISKLEGHSKRVSDLAFSTSFDLLVSIGVNDQWVPKVAVVISQATFSSDGQAVYVSFVDGTVAILDTLKFQIRCRINLSAYLSTTSSSSISALAIAAHPHKPSQFVVGLTDGRAFVFEPRKPEDWNRFSR</sequence>
<dbReference type="Proteomes" id="UP001374584">
    <property type="component" value="Unassembled WGS sequence"/>
</dbReference>
<comment type="caution">
    <text evidence="5">The sequence shown here is derived from an EMBL/GenBank/DDBJ whole genome shotgun (WGS) entry which is preliminary data.</text>
</comment>
<keyword evidence="2" id="KW-0677">Repeat</keyword>
<organism evidence="5 6">
    <name type="scientific">Phaseolus coccineus</name>
    <name type="common">Scarlet runner bean</name>
    <name type="synonym">Phaseolus multiflorus</name>
    <dbReference type="NCBI Taxonomy" id="3886"/>
    <lineage>
        <taxon>Eukaryota</taxon>
        <taxon>Viridiplantae</taxon>
        <taxon>Streptophyta</taxon>
        <taxon>Embryophyta</taxon>
        <taxon>Tracheophyta</taxon>
        <taxon>Spermatophyta</taxon>
        <taxon>Magnoliopsida</taxon>
        <taxon>eudicotyledons</taxon>
        <taxon>Gunneridae</taxon>
        <taxon>Pentapetalae</taxon>
        <taxon>rosids</taxon>
        <taxon>fabids</taxon>
        <taxon>Fabales</taxon>
        <taxon>Fabaceae</taxon>
        <taxon>Papilionoideae</taxon>
        <taxon>50 kb inversion clade</taxon>
        <taxon>NPAAA clade</taxon>
        <taxon>indigoferoid/millettioid clade</taxon>
        <taxon>Phaseoleae</taxon>
        <taxon>Phaseolus</taxon>
    </lineage>
</organism>
<reference evidence="5 6" key="1">
    <citation type="submission" date="2024-01" db="EMBL/GenBank/DDBJ databases">
        <title>The genomes of 5 underutilized Papilionoideae crops provide insights into root nodulation and disease resistanc.</title>
        <authorList>
            <person name="Jiang F."/>
        </authorList>
    </citation>
    <scope>NUCLEOTIDE SEQUENCE [LARGE SCALE GENOMIC DNA]</scope>
    <source>
        <strain evidence="5">JINMINGXINNONG_FW02</strain>
        <tissue evidence="5">Leaves</tissue>
    </source>
</reference>
<name>A0AAN9QZ56_PHACN</name>
<evidence type="ECO:0000256" key="1">
    <source>
        <dbReference type="ARBA" id="ARBA00022574"/>
    </source>
</evidence>
<dbReference type="Pfam" id="PF21889">
    <property type="entry name" value="TPR1-like_2nd"/>
    <property type="match status" value="1"/>
</dbReference>
<dbReference type="InterPro" id="IPR054080">
    <property type="entry name" value="TPR1-like_2nd"/>
</dbReference>
<evidence type="ECO:0000259" key="4">
    <source>
        <dbReference type="PROSITE" id="PS50897"/>
    </source>
</evidence>
<evidence type="ECO:0000313" key="5">
    <source>
        <dbReference type="EMBL" id="KAK7352684.1"/>
    </source>
</evidence>
<dbReference type="InterPro" id="IPR006595">
    <property type="entry name" value="CTLH_C"/>
</dbReference>
<dbReference type="InterPro" id="IPR027728">
    <property type="entry name" value="Topless_fam"/>
</dbReference>
<feature type="domain" description="CTLH" evidence="4">
    <location>
        <begin position="37"/>
        <end position="94"/>
    </location>
</feature>
<protein>
    <recommendedName>
        <fullName evidence="4">CTLH domain-containing protein</fullName>
    </recommendedName>
</protein>
<dbReference type="PANTHER" id="PTHR44083:SF30">
    <property type="entry name" value="TOPLESS-LIKE PROTEIN"/>
    <property type="match status" value="1"/>
</dbReference>
<dbReference type="AlphaFoldDB" id="A0AAN9QZ56"/>
<dbReference type="InterPro" id="IPR015943">
    <property type="entry name" value="WD40/YVTN_repeat-like_dom_sf"/>
</dbReference>
<dbReference type="InterPro" id="IPR048419">
    <property type="entry name" value="Topless_Znf"/>
</dbReference>
<feature type="compositionally biased region" description="Polar residues" evidence="3">
    <location>
        <begin position="204"/>
        <end position="219"/>
    </location>
</feature>
<evidence type="ECO:0000256" key="3">
    <source>
        <dbReference type="SAM" id="MobiDB-lite"/>
    </source>
</evidence>
<evidence type="ECO:0000313" key="6">
    <source>
        <dbReference type="Proteomes" id="UP001374584"/>
    </source>
</evidence>
<keyword evidence="6" id="KW-1185">Reference proteome</keyword>
<dbReference type="EMBL" id="JAYMYR010000007">
    <property type="protein sequence ID" value="KAK7352684.1"/>
    <property type="molecule type" value="Genomic_DNA"/>
</dbReference>
<dbReference type="PROSITE" id="PS50896">
    <property type="entry name" value="LISH"/>
    <property type="match status" value="1"/>
</dbReference>
<accession>A0AAN9QZ56</accession>
<dbReference type="Pfam" id="PF21359">
    <property type="entry name" value="zf_topless"/>
    <property type="match status" value="1"/>
</dbReference>
<dbReference type="SMART" id="SM00320">
    <property type="entry name" value="WD40"/>
    <property type="match status" value="3"/>
</dbReference>
<dbReference type="SUPFAM" id="SSF50978">
    <property type="entry name" value="WD40 repeat-like"/>
    <property type="match status" value="1"/>
</dbReference>
<dbReference type="GO" id="GO:0006355">
    <property type="term" value="P:regulation of DNA-templated transcription"/>
    <property type="evidence" value="ECO:0007669"/>
    <property type="project" value="InterPro"/>
</dbReference>